<dbReference type="RefSeq" id="WP_377872966.1">
    <property type="nucleotide sequence ID" value="NZ_JBHMAY010000043.1"/>
</dbReference>
<dbReference type="Pfam" id="PF00589">
    <property type="entry name" value="Phage_integrase"/>
    <property type="match status" value="1"/>
</dbReference>
<feature type="region of interest" description="Disordered" evidence="5">
    <location>
        <begin position="286"/>
        <end position="306"/>
    </location>
</feature>
<dbReference type="Gene3D" id="1.10.150.130">
    <property type="match status" value="1"/>
</dbReference>
<dbReference type="Proteomes" id="UP001595764">
    <property type="component" value="Unassembled WGS sequence"/>
</dbReference>
<evidence type="ECO:0000259" key="7">
    <source>
        <dbReference type="PROSITE" id="PS51900"/>
    </source>
</evidence>
<dbReference type="InterPro" id="IPR050090">
    <property type="entry name" value="Tyrosine_recombinase_XerCD"/>
</dbReference>
<organism evidence="8 9">
    <name type="scientific">Amycolatopsis halotolerans</name>
    <dbReference type="NCBI Taxonomy" id="330083"/>
    <lineage>
        <taxon>Bacteria</taxon>
        <taxon>Bacillati</taxon>
        <taxon>Actinomycetota</taxon>
        <taxon>Actinomycetes</taxon>
        <taxon>Pseudonocardiales</taxon>
        <taxon>Pseudonocardiaceae</taxon>
        <taxon>Amycolatopsis</taxon>
    </lineage>
</organism>
<gene>
    <name evidence="8" type="ORF">ACFORO_22880</name>
</gene>
<evidence type="ECO:0000256" key="3">
    <source>
        <dbReference type="ARBA" id="ARBA00023172"/>
    </source>
</evidence>
<evidence type="ECO:0000256" key="1">
    <source>
        <dbReference type="ARBA" id="ARBA00008857"/>
    </source>
</evidence>
<evidence type="ECO:0000313" key="9">
    <source>
        <dbReference type="Proteomes" id="UP001595764"/>
    </source>
</evidence>
<reference evidence="9" key="1">
    <citation type="journal article" date="2019" name="Int. J. Syst. Evol. Microbiol.">
        <title>The Global Catalogue of Microorganisms (GCM) 10K type strain sequencing project: providing services to taxonomists for standard genome sequencing and annotation.</title>
        <authorList>
            <consortium name="The Broad Institute Genomics Platform"/>
            <consortium name="The Broad Institute Genome Sequencing Center for Infectious Disease"/>
            <person name="Wu L."/>
            <person name="Ma J."/>
        </authorList>
    </citation>
    <scope>NUCLEOTIDE SEQUENCE [LARGE SCALE GENOMIC DNA]</scope>
    <source>
        <strain evidence="9">CGMCC 4.7682</strain>
    </source>
</reference>
<protein>
    <submittedName>
        <fullName evidence="8">Tyrosine-type recombinase/integrase</fullName>
    </submittedName>
</protein>
<feature type="domain" description="Tyr recombinase" evidence="6">
    <location>
        <begin position="116"/>
        <end position="298"/>
    </location>
</feature>
<evidence type="ECO:0000256" key="5">
    <source>
        <dbReference type="SAM" id="MobiDB-lite"/>
    </source>
</evidence>
<dbReference type="PANTHER" id="PTHR30349:SF41">
    <property type="entry name" value="INTEGRASE_RECOMBINASE PROTEIN MJ0367-RELATED"/>
    <property type="match status" value="1"/>
</dbReference>
<dbReference type="PROSITE" id="PS51900">
    <property type="entry name" value="CB"/>
    <property type="match status" value="1"/>
</dbReference>
<dbReference type="InterPro" id="IPR044068">
    <property type="entry name" value="CB"/>
</dbReference>
<dbReference type="InterPro" id="IPR010998">
    <property type="entry name" value="Integrase_recombinase_N"/>
</dbReference>
<keyword evidence="2 4" id="KW-0238">DNA-binding</keyword>
<evidence type="ECO:0000259" key="6">
    <source>
        <dbReference type="PROSITE" id="PS51898"/>
    </source>
</evidence>
<comment type="similarity">
    <text evidence="1">Belongs to the 'phage' integrase family.</text>
</comment>
<dbReference type="SUPFAM" id="SSF56349">
    <property type="entry name" value="DNA breaking-rejoining enzymes"/>
    <property type="match status" value="1"/>
</dbReference>
<dbReference type="InterPro" id="IPR002104">
    <property type="entry name" value="Integrase_catalytic"/>
</dbReference>
<sequence length="306" mass="34973">MRHDYKYAPGEWGTLGREWRRSLEADNKSDNTVRIYLGVLWQLGTWAMALDEPYEPTEIPTSALRDYVKKVLDATSPGNAHNQFRTMRTFFNWLVTEEEIDRSPMATMKAPHYEPPDVPILYQDMMGALLETCPGRDFVDRRDNAILRCLWATAGRRREVSVLNLDDVDQDYDELKVFGKGRRFRTIPYGAKTGQAIARYLRVRNRHPQAALPALWLGATGQGGLTPEGVRAIVARRAKEAGIGHVHPHMFRHAYAHYWQLEGGNENDLMRIMGWKSREMLGRYGSSAASERAHKSAREMAIGDRV</sequence>
<feature type="domain" description="Core-binding (CB)" evidence="7">
    <location>
        <begin position="10"/>
        <end position="95"/>
    </location>
</feature>
<comment type="caution">
    <text evidence="8">The sequence shown here is derived from an EMBL/GenBank/DDBJ whole genome shotgun (WGS) entry which is preliminary data.</text>
</comment>
<keyword evidence="9" id="KW-1185">Reference proteome</keyword>
<evidence type="ECO:0000256" key="2">
    <source>
        <dbReference type="ARBA" id="ARBA00023125"/>
    </source>
</evidence>
<keyword evidence="3" id="KW-0233">DNA recombination</keyword>
<dbReference type="Gene3D" id="1.10.443.10">
    <property type="entry name" value="Intergrase catalytic core"/>
    <property type="match status" value="1"/>
</dbReference>
<proteinExistence type="inferred from homology"/>
<dbReference type="InterPro" id="IPR013762">
    <property type="entry name" value="Integrase-like_cat_sf"/>
</dbReference>
<dbReference type="PROSITE" id="PS51898">
    <property type="entry name" value="TYR_RECOMBINASE"/>
    <property type="match status" value="1"/>
</dbReference>
<evidence type="ECO:0000256" key="4">
    <source>
        <dbReference type="PROSITE-ProRule" id="PRU01248"/>
    </source>
</evidence>
<accession>A0ABV7QL12</accession>
<dbReference type="InterPro" id="IPR011010">
    <property type="entry name" value="DNA_brk_join_enz"/>
</dbReference>
<dbReference type="PANTHER" id="PTHR30349">
    <property type="entry name" value="PHAGE INTEGRASE-RELATED"/>
    <property type="match status" value="1"/>
</dbReference>
<dbReference type="EMBL" id="JBHRWI010000027">
    <property type="protein sequence ID" value="MFC3513034.1"/>
    <property type="molecule type" value="Genomic_DNA"/>
</dbReference>
<name>A0ABV7QL12_9PSEU</name>
<evidence type="ECO:0000313" key="8">
    <source>
        <dbReference type="EMBL" id="MFC3513034.1"/>
    </source>
</evidence>
<feature type="compositionally biased region" description="Basic and acidic residues" evidence="5">
    <location>
        <begin position="291"/>
        <end position="306"/>
    </location>
</feature>